<dbReference type="EMBL" id="JACIED010000003">
    <property type="protein sequence ID" value="MBB4008088.1"/>
    <property type="molecule type" value="Genomic_DNA"/>
</dbReference>
<dbReference type="InterPro" id="IPR053152">
    <property type="entry name" value="Hydrolase_YcaC-like"/>
</dbReference>
<dbReference type="Proteomes" id="UP000544107">
    <property type="component" value="Unassembled WGS sequence"/>
</dbReference>
<organism evidence="3 4">
    <name type="scientific">Allorhizobium taibaishanense</name>
    <dbReference type="NCBI Taxonomy" id="887144"/>
    <lineage>
        <taxon>Bacteria</taxon>
        <taxon>Pseudomonadati</taxon>
        <taxon>Pseudomonadota</taxon>
        <taxon>Alphaproteobacteria</taxon>
        <taxon>Hyphomicrobiales</taxon>
        <taxon>Rhizobiaceae</taxon>
        <taxon>Rhizobium/Agrobacterium group</taxon>
        <taxon>Allorhizobium</taxon>
    </lineage>
</organism>
<dbReference type="SUPFAM" id="SSF52499">
    <property type="entry name" value="Isochorismatase-like hydrolases"/>
    <property type="match status" value="1"/>
</dbReference>
<keyword evidence="3" id="KW-0378">Hydrolase</keyword>
<dbReference type="EMBL" id="MKIN01000028">
    <property type="protein sequence ID" value="OLP47099.1"/>
    <property type="molecule type" value="Genomic_DNA"/>
</dbReference>
<evidence type="ECO:0000313" key="5">
    <source>
        <dbReference type="Proteomes" id="UP000544107"/>
    </source>
</evidence>
<proteinExistence type="predicted"/>
<dbReference type="STRING" id="887144.BJF91_10380"/>
<evidence type="ECO:0000259" key="1">
    <source>
        <dbReference type="Pfam" id="PF00857"/>
    </source>
</evidence>
<dbReference type="InterPro" id="IPR036380">
    <property type="entry name" value="Isochorismatase-like_sf"/>
</dbReference>
<name>A0A1Q8ZYT6_9HYPH</name>
<dbReference type="Proteomes" id="UP000185598">
    <property type="component" value="Unassembled WGS sequence"/>
</dbReference>
<reference evidence="3 4" key="1">
    <citation type="submission" date="2016-09" db="EMBL/GenBank/DDBJ databases">
        <title>Rhizobium oryziradicis sp. nov., isolated from the root of rice.</title>
        <authorList>
            <person name="Zhao J."/>
            <person name="Zhang X."/>
        </authorList>
    </citation>
    <scope>NUCLEOTIDE SEQUENCE [LARGE SCALE GENOMIC DNA]</scope>
    <source>
        <strain evidence="3 4">14971</strain>
    </source>
</reference>
<dbReference type="GO" id="GO:0016787">
    <property type="term" value="F:hydrolase activity"/>
    <property type="evidence" value="ECO:0007669"/>
    <property type="project" value="UniProtKB-KW"/>
</dbReference>
<dbReference type="Pfam" id="PF00857">
    <property type="entry name" value="Isochorismatase"/>
    <property type="match status" value="1"/>
</dbReference>
<dbReference type="OrthoDB" id="9789777at2"/>
<keyword evidence="4" id="KW-1185">Reference proteome</keyword>
<accession>A0A1Q8ZYT6</accession>
<dbReference type="RefSeq" id="WP_075617098.1">
    <property type="nucleotide sequence ID" value="NZ_JACIED010000003.1"/>
</dbReference>
<evidence type="ECO:0000313" key="3">
    <source>
        <dbReference type="EMBL" id="OLP47099.1"/>
    </source>
</evidence>
<evidence type="ECO:0000313" key="4">
    <source>
        <dbReference type="Proteomes" id="UP000185598"/>
    </source>
</evidence>
<evidence type="ECO:0000313" key="2">
    <source>
        <dbReference type="EMBL" id="MBB4008088.1"/>
    </source>
</evidence>
<dbReference type="PANTHER" id="PTHR43559:SF1">
    <property type="entry name" value="HYDROLASE"/>
    <property type="match status" value="1"/>
</dbReference>
<dbReference type="InterPro" id="IPR000868">
    <property type="entry name" value="Isochorismatase-like_dom"/>
</dbReference>
<dbReference type="PANTHER" id="PTHR43559">
    <property type="entry name" value="HYDROLASE YCAC-RELATED"/>
    <property type="match status" value="1"/>
</dbReference>
<protein>
    <submittedName>
        <fullName evidence="3">Hydrolase</fullName>
    </submittedName>
    <submittedName>
        <fullName evidence="2">Nicotinamidase-related amidase</fullName>
    </submittedName>
</protein>
<sequence length="208" mass="22050">MSTLPLLEPSAPVLLLIDQQAGLAFGVGSTDRQVLLSNMVALAKTAKAFDLPVVVSTSASKVYSGPVMPVIQSVLPDVASIERHNMNAWEDDRVVAAVSQTGRKRLLVSGLLTEACVSFPVLSAIADGYDVSVVADACGGVTSDSHALALRRMEAAGATMTSWLQVLLELQRDWTRKETYGDARAIVEAHAGGYGIGLSYARDMIHPL</sequence>
<feature type="domain" description="Isochorismatase-like" evidence="1">
    <location>
        <begin position="13"/>
        <end position="163"/>
    </location>
</feature>
<dbReference type="AlphaFoldDB" id="A0A1Q8ZYT6"/>
<dbReference type="CDD" id="cd01012">
    <property type="entry name" value="YcaC_related"/>
    <property type="match status" value="1"/>
</dbReference>
<gene>
    <name evidence="3" type="ORF">BJF91_10380</name>
    <name evidence="2" type="ORF">GGQ71_002368</name>
</gene>
<reference evidence="2 5" key="2">
    <citation type="submission" date="2020-08" db="EMBL/GenBank/DDBJ databases">
        <title>Genomic Encyclopedia of Type Strains, Phase IV (KMG-IV): sequencing the most valuable type-strain genomes for metagenomic binning, comparative biology and taxonomic classification.</title>
        <authorList>
            <person name="Goeker M."/>
        </authorList>
    </citation>
    <scope>NUCLEOTIDE SEQUENCE [LARGE SCALE GENOMIC DNA]</scope>
    <source>
        <strain evidence="2 5">DSM 100021</strain>
    </source>
</reference>
<comment type="caution">
    <text evidence="3">The sequence shown here is derived from an EMBL/GenBank/DDBJ whole genome shotgun (WGS) entry which is preliminary data.</text>
</comment>
<dbReference type="Gene3D" id="3.40.50.850">
    <property type="entry name" value="Isochorismatase-like"/>
    <property type="match status" value="1"/>
</dbReference>